<proteinExistence type="inferred from homology"/>
<dbReference type="InterPro" id="IPR000109">
    <property type="entry name" value="POT_fam"/>
</dbReference>
<dbReference type="Gene3D" id="1.20.1250.20">
    <property type="entry name" value="MFS general substrate transporter like domains"/>
    <property type="match status" value="1"/>
</dbReference>
<keyword evidence="5 8" id="KW-0812">Transmembrane</keyword>
<feature type="transmembrane region" description="Helical" evidence="8">
    <location>
        <begin position="295"/>
        <end position="317"/>
    </location>
</feature>
<evidence type="ECO:0000256" key="4">
    <source>
        <dbReference type="ARBA" id="ARBA00022553"/>
    </source>
</evidence>
<evidence type="ECO:0000313" key="9">
    <source>
        <dbReference type="EMBL" id="KAK4272064.1"/>
    </source>
</evidence>
<evidence type="ECO:0008006" key="11">
    <source>
        <dbReference type="Google" id="ProtNLM"/>
    </source>
</evidence>
<dbReference type="Pfam" id="PF00854">
    <property type="entry name" value="PTR2"/>
    <property type="match status" value="1"/>
</dbReference>
<dbReference type="GO" id="GO:0016020">
    <property type="term" value="C:membrane"/>
    <property type="evidence" value="ECO:0007669"/>
    <property type="project" value="UniProtKB-SubCell"/>
</dbReference>
<evidence type="ECO:0000256" key="5">
    <source>
        <dbReference type="ARBA" id="ARBA00022692"/>
    </source>
</evidence>
<keyword evidence="10" id="KW-1185">Reference proteome</keyword>
<feature type="transmembrane region" description="Helical" evidence="8">
    <location>
        <begin position="192"/>
        <end position="219"/>
    </location>
</feature>
<comment type="caution">
    <text evidence="9">The sequence shown here is derived from an EMBL/GenBank/DDBJ whole genome shotgun (WGS) entry which is preliminary data.</text>
</comment>
<keyword evidence="7 8" id="KW-0472">Membrane</keyword>
<evidence type="ECO:0000313" key="10">
    <source>
        <dbReference type="Proteomes" id="UP001293593"/>
    </source>
</evidence>
<evidence type="ECO:0000256" key="1">
    <source>
        <dbReference type="ARBA" id="ARBA00004141"/>
    </source>
</evidence>
<sequence length="535" mass="59546">MARGHTTQRLNKSCILLTAIAGIERFAFKGVASNLVTYLTDVMKLSNSSAAKMVNTWCGLTFLMPLLVAPIADAYYHKYSTITASSFLYLVGLAALTSTAVVRSRHEGNKRIPFSFLSSSLCLISLGQGGYNPSLQAFGADQLDDDEELPYSKEDNKPNKKTVFFQCWYFGVCSGSLLGIIVISYIQDTFGWVLGFAIPAMSMALSMLVFSCGSPIYVYKDSESKTKKPLNSIVQSIKAYALKGFRSKITLPQEESEVKELELHEKPLCCENMENVTEMNENSKSNTVMVANFKVVLRLIPIWTMLLMFAVIFQQPATFFTKQGMAMKRNIGQNFKIPPATLQSAITLSIILLMPLYDRIFIPMAQLIARQDKGISVTQRMGIGMALSVVAMVIAAMVEVKRLEIGREMRKAGSKSETVDLSILWLIPQYVFLGISDIFTVVGMQEFFYSEVPENMRTLGIALYTSVFGVGSFVSAILISVVEVLTSSKGKPSWLSDDMNEARLDNYYWLLATLTAVSLFLYILLCKYYRNSQQG</sequence>
<dbReference type="PANTHER" id="PTHR11654">
    <property type="entry name" value="OLIGOPEPTIDE TRANSPORTER-RELATED"/>
    <property type="match status" value="1"/>
</dbReference>
<keyword evidence="4" id="KW-0597">Phosphoprotein</keyword>
<dbReference type="AlphaFoldDB" id="A0AAE1MNJ7"/>
<feature type="transmembrane region" description="Helical" evidence="8">
    <location>
        <begin position="337"/>
        <end position="357"/>
    </location>
</feature>
<protein>
    <recommendedName>
        <fullName evidence="11">Protein NRT1/ PTR FAMILY 5.8</fullName>
    </recommendedName>
</protein>
<comment type="similarity">
    <text evidence="2">Belongs to the major facilitator superfamily. Proton-dependent oligopeptide transporter (POT/PTR) (TC 2.A.17) family.</text>
</comment>
<dbReference type="EMBL" id="JAWXYG010000005">
    <property type="protein sequence ID" value="KAK4272064.1"/>
    <property type="molecule type" value="Genomic_DNA"/>
</dbReference>
<feature type="transmembrane region" description="Helical" evidence="8">
    <location>
        <begin position="82"/>
        <end position="102"/>
    </location>
</feature>
<feature type="transmembrane region" description="Helical" evidence="8">
    <location>
        <begin position="506"/>
        <end position="525"/>
    </location>
</feature>
<dbReference type="SUPFAM" id="SSF103473">
    <property type="entry name" value="MFS general substrate transporter"/>
    <property type="match status" value="1"/>
</dbReference>
<comment type="subcellular location">
    <subcellularLocation>
        <location evidence="1">Membrane</location>
        <topology evidence="1">Multi-pass membrane protein</topology>
    </subcellularLocation>
</comment>
<name>A0AAE1MNJ7_9FABA</name>
<reference evidence="9" key="1">
    <citation type="submission" date="2023-10" db="EMBL/GenBank/DDBJ databases">
        <title>Chromosome-level genome of the transformable northern wattle, Acacia crassicarpa.</title>
        <authorList>
            <person name="Massaro I."/>
            <person name="Sinha N.R."/>
            <person name="Poethig S."/>
            <person name="Leichty A.R."/>
        </authorList>
    </citation>
    <scope>NUCLEOTIDE SEQUENCE</scope>
    <source>
        <strain evidence="9">Acra3RX</strain>
        <tissue evidence="9">Leaf</tissue>
    </source>
</reference>
<dbReference type="InterPro" id="IPR036259">
    <property type="entry name" value="MFS_trans_sf"/>
</dbReference>
<keyword evidence="3" id="KW-0813">Transport</keyword>
<organism evidence="9 10">
    <name type="scientific">Acacia crassicarpa</name>
    <name type="common">northern wattle</name>
    <dbReference type="NCBI Taxonomy" id="499986"/>
    <lineage>
        <taxon>Eukaryota</taxon>
        <taxon>Viridiplantae</taxon>
        <taxon>Streptophyta</taxon>
        <taxon>Embryophyta</taxon>
        <taxon>Tracheophyta</taxon>
        <taxon>Spermatophyta</taxon>
        <taxon>Magnoliopsida</taxon>
        <taxon>eudicotyledons</taxon>
        <taxon>Gunneridae</taxon>
        <taxon>Pentapetalae</taxon>
        <taxon>rosids</taxon>
        <taxon>fabids</taxon>
        <taxon>Fabales</taxon>
        <taxon>Fabaceae</taxon>
        <taxon>Caesalpinioideae</taxon>
        <taxon>mimosoid clade</taxon>
        <taxon>Acacieae</taxon>
        <taxon>Acacia</taxon>
    </lineage>
</organism>
<evidence type="ECO:0000256" key="8">
    <source>
        <dbReference type="SAM" id="Phobius"/>
    </source>
</evidence>
<feature type="transmembrane region" description="Helical" evidence="8">
    <location>
        <begin position="430"/>
        <end position="449"/>
    </location>
</feature>
<dbReference type="GO" id="GO:0022857">
    <property type="term" value="F:transmembrane transporter activity"/>
    <property type="evidence" value="ECO:0007669"/>
    <property type="project" value="InterPro"/>
</dbReference>
<dbReference type="Proteomes" id="UP001293593">
    <property type="component" value="Unassembled WGS sequence"/>
</dbReference>
<feature type="transmembrane region" description="Helical" evidence="8">
    <location>
        <begin position="461"/>
        <end position="486"/>
    </location>
</feature>
<feature type="transmembrane region" description="Helical" evidence="8">
    <location>
        <begin position="54"/>
        <end position="76"/>
    </location>
</feature>
<accession>A0AAE1MNJ7</accession>
<gene>
    <name evidence="9" type="ORF">QN277_020664</name>
</gene>
<feature type="transmembrane region" description="Helical" evidence="8">
    <location>
        <begin position="167"/>
        <end position="186"/>
    </location>
</feature>
<evidence type="ECO:0000256" key="3">
    <source>
        <dbReference type="ARBA" id="ARBA00022448"/>
    </source>
</evidence>
<evidence type="ECO:0000256" key="6">
    <source>
        <dbReference type="ARBA" id="ARBA00022989"/>
    </source>
</evidence>
<evidence type="ECO:0000256" key="7">
    <source>
        <dbReference type="ARBA" id="ARBA00023136"/>
    </source>
</evidence>
<keyword evidence="6 8" id="KW-1133">Transmembrane helix</keyword>
<feature type="transmembrane region" description="Helical" evidence="8">
    <location>
        <begin position="377"/>
        <end position="398"/>
    </location>
</feature>
<evidence type="ECO:0000256" key="2">
    <source>
        <dbReference type="ARBA" id="ARBA00005982"/>
    </source>
</evidence>
<dbReference type="FunFam" id="1.20.1250.20:FF:000311">
    <property type="entry name" value="Protein NRT1/ PTR FAMILY 5.8"/>
    <property type="match status" value="1"/>
</dbReference>